<dbReference type="InterPro" id="IPR034197">
    <property type="entry name" value="Peptidases_S8_3"/>
</dbReference>
<evidence type="ECO:0000313" key="16">
    <source>
        <dbReference type="Proteomes" id="UP001159364"/>
    </source>
</evidence>
<feature type="signal peptide" evidence="11">
    <location>
        <begin position="1"/>
        <end position="23"/>
    </location>
</feature>
<dbReference type="Pfam" id="PF05922">
    <property type="entry name" value="Inhibitor_I9"/>
    <property type="match status" value="1"/>
</dbReference>
<evidence type="ECO:0000256" key="4">
    <source>
        <dbReference type="ARBA" id="ARBA00022670"/>
    </source>
</evidence>
<feature type="chain" id="PRO_5043989810" description="Cucumisin" evidence="11">
    <location>
        <begin position="24"/>
        <end position="742"/>
    </location>
</feature>
<dbReference type="GO" id="GO:0009609">
    <property type="term" value="P:response to symbiotic bacterium"/>
    <property type="evidence" value="ECO:0007669"/>
    <property type="project" value="UniProtKB-ARBA"/>
</dbReference>
<dbReference type="InterPro" id="IPR023828">
    <property type="entry name" value="Peptidase_S8_Ser-AS"/>
</dbReference>
<dbReference type="Gene3D" id="3.30.70.80">
    <property type="entry name" value="Peptidase S8 propeptide/proteinase inhibitor I9"/>
    <property type="match status" value="1"/>
</dbReference>
<dbReference type="SUPFAM" id="SSF52743">
    <property type="entry name" value="Subtilisin-like"/>
    <property type="match status" value="1"/>
</dbReference>
<keyword evidence="3" id="KW-0964">Secreted</keyword>
<dbReference type="FunFam" id="3.40.50.200:FF:000006">
    <property type="entry name" value="Subtilisin-like protease SBT1.5"/>
    <property type="match status" value="1"/>
</dbReference>
<feature type="region of interest" description="Disordered" evidence="10">
    <location>
        <begin position="190"/>
        <end position="209"/>
    </location>
</feature>
<dbReference type="InterPro" id="IPR036852">
    <property type="entry name" value="Peptidase_S8/S53_dom_sf"/>
</dbReference>
<dbReference type="InterPro" id="IPR045051">
    <property type="entry name" value="SBT"/>
</dbReference>
<gene>
    <name evidence="15" type="ORF">K2173_002051</name>
</gene>
<dbReference type="GO" id="GO:0005576">
    <property type="term" value="C:extracellular region"/>
    <property type="evidence" value="ECO:0007669"/>
    <property type="project" value="UniProtKB-SubCell"/>
</dbReference>
<dbReference type="InterPro" id="IPR010259">
    <property type="entry name" value="S8pro/Inhibitor_I9"/>
</dbReference>
<dbReference type="Gene3D" id="3.50.30.30">
    <property type="match status" value="1"/>
</dbReference>
<dbReference type="Gene3D" id="3.40.50.200">
    <property type="entry name" value="Peptidase S8/S53 domain"/>
    <property type="match status" value="1"/>
</dbReference>
<organism evidence="15 16">
    <name type="scientific">Erythroxylum novogranatense</name>
    <dbReference type="NCBI Taxonomy" id="1862640"/>
    <lineage>
        <taxon>Eukaryota</taxon>
        <taxon>Viridiplantae</taxon>
        <taxon>Streptophyta</taxon>
        <taxon>Embryophyta</taxon>
        <taxon>Tracheophyta</taxon>
        <taxon>Spermatophyta</taxon>
        <taxon>Magnoliopsida</taxon>
        <taxon>eudicotyledons</taxon>
        <taxon>Gunneridae</taxon>
        <taxon>Pentapetalae</taxon>
        <taxon>rosids</taxon>
        <taxon>fabids</taxon>
        <taxon>Malpighiales</taxon>
        <taxon>Erythroxylaceae</taxon>
        <taxon>Erythroxylum</taxon>
    </lineage>
</organism>
<keyword evidence="4 9" id="KW-0645">Protease</keyword>
<name>A0AAV8SPE2_9ROSI</name>
<dbReference type="Pfam" id="PF17766">
    <property type="entry name" value="fn3_6"/>
    <property type="match status" value="1"/>
</dbReference>
<dbReference type="InterPro" id="IPR000209">
    <property type="entry name" value="Peptidase_S8/S53_dom"/>
</dbReference>
<evidence type="ECO:0000256" key="8">
    <source>
        <dbReference type="PIRSR" id="PIRSR615500-1"/>
    </source>
</evidence>
<dbReference type="CDD" id="cd04852">
    <property type="entry name" value="Peptidases_S8_3"/>
    <property type="match status" value="1"/>
</dbReference>
<dbReference type="AlphaFoldDB" id="A0AAV8SPE2"/>
<protein>
    <recommendedName>
        <fullName evidence="17">Cucumisin</fullName>
    </recommendedName>
</protein>
<evidence type="ECO:0000256" key="11">
    <source>
        <dbReference type="SAM" id="SignalP"/>
    </source>
</evidence>
<keyword evidence="6 9" id="KW-0378">Hydrolase</keyword>
<dbReference type="Gene3D" id="2.60.40.2310">
    <property type="match status" value="1"/>
</dbReference>
<evidence type="ECO:0000256" key="6">
    <source>
        <dbReference type="ARBA" id="ARBA00022801"/>
    </source>
</evidence>
<dbReference type="InterPro" id="IPR015500">
    <property type="entry name" value="Peptidase_S8_subtilisin-rel"/>
</dbReference>
<evidence type="ECO:0000256" key="7">
    <source>
        <dbReference type="ARBA" id="ARBA00022825"/>
    </source>
</evidence>
<evidence type="ECO:0000256" key="2">
    <source>
        <dbReference type="ARBA" id="ARBA00011073"/>
    </source>
</evidence>
<sequence length="742" mass="80032">MDIPHKFQVYVFGLCLIATLVHASSDHEREPYIAYMGEHAGDRISTVDEHHNLLVAAIGDESIARKSRLHSYGRSFNGFVARLLPHEVKRLSDEEGVVSVFKNKLNKLHTTRSWDFLGMPETVKRRPEIESNIIVGVMDTGIYVEARSFDDNNYGPVPAKWKGKCVTGANFTRCNKKVIGARYYHLDDRKPVENPSSADDDGHGTHTSSTAAGVAVNDASLYGVAQGTARGGVPSARIAMYKVCWEGGCSDMDLLAAFDDAIADGVDIISISIGGPSSNFYQDPIAIGSFHAMKKGILTSASAGNSGPYPGTVQNVAPWLITVAASSIDRQFNTVIKLGNGKEVNGNSINIFSPQKPMYPLINGALARNADSSGNSSACDWGTLDMNKVKGKIVYCLGSQGQSFTINKLNGVGLITALGQPTDIAFVTTMPSTNVDLTAGHHIDRYINTTMNPQAVIHKTTTITLEDAPLLASFSSRGPQSISLNIFKPDIAAPGLNILAAYTQLTTITGLPGDNRRAQFNIISGTSMSCPHVSGGAAYVKTFHPEWSPAAIKSALMTTATPMNTGESDAVLGWGSGQMNPQRAVDPGLVYDISLSSYISFLCKEGYNDTTIDLLIGGKTKSYCSKYKPAKGTDGLNYPSIHMQLNSTTFSFSAVFYRMVTNVGYEKSVYKAKVTSPKGLSVKVEPDTLKFGSMNQKQAFKVTAKGSLPKCTQILSALLEWNDSKYRVTSPIIICQGLRRPH</sequence>
<dbReference type="GO" id="GO:0004252">
    <property type="term" value="F:serine-type endopeptidase activity"/>
    <property type="evidence" value="ECO:0007669"/>
    <property type="project" value="UniProtKB-UniRule"/>
</dbReference>
<evidence type="ECO:0008006" key="17">
    <source>
        <dbReference type="Google" id="ProtNLM"/>
    </source>
</evidence>
<evidence type="ECO:0000256" key="10">
    <source>
        <dbReference type="SAM" id="MobiDB-lite"/>
    </source>
</evidence>
<keyword evidence="16" id="KW-1185">Reference proteome</keyword>
<evidence type="ECO:0000259" key="14">
    <source>
        <dbReference type="Pfam" id="PF17766"/>
    </source>
</evidence>
<feature type="domain" description="Subtilisin-like protease fibronectin type-III" evidence="14">
    <location>
        <begin position="636"/>
        <end position="734"/>
    </location>
</feature>
<feature type="active site" description="Charge relay system" evidence="8 9">
    <location>
        <position position="139"/>
    </location>
</feature>
<comment type="subcellular location">
    <subcellularLocation>
        <location evidence="1">Secreted</location>
    </subcellularLocation>
</comment>
<comment type="caution">
    <text evidence="15">The sequence shown here is derived from an EMBL/GenBank/DDBJ whole genome shotgun (WGS) entry which is preliminary data.</text>
</comment>
<feature type="domain" description="Peptidase S8/S53" evidence="12">
    <location>
        <begin position="131"/>
        <end position="575"/>
    </location>
</feature>
<evidence type="ECO:0000256" key="3">
    <source>
        <dbReference type="ARBA" id="ARBA00022525"/>
    </source>
</evidence>
<feature type="active site" description="Charge relay system" evidence="8 9">
    <location>
        <position position="203"/>
    </location>
</feature>
<keyword evidence="7 9" id="KW-0720">Serine protease</keyword>
<dbReference type="Proteomes" id="UP001159364">
    <property type="component" value="Linkage Group LG09"/>
</dbReference>
<dbReference type="GO" id="GO:0006508">
    <property type="term" value="P:proteolysis"/>
    <property type="evidence" value="ECO:0007669"/>
    <property type="project" value="UniProtKB-KW"/>
</dbReference>
<dbReference type="Pfam" id="PF00082">
    <property type="entry name" value="Peptidase_S8"/>
    <property type="match status" value="1"/>
</dbReference>
<evidence type="ECO:0000313" key="15">
    <source>
        <dbReference type="EMBL" id="KAJ8754152.1"/>
    </source>
</evidence>
<evidence type="ECO:0000259" key="12">
    <source>
        <dbReference type="Pfam" id="PF00082"/>
    </source>
</evidence>
<dbReference type="InterPro" id="IPR041469">
    <property type="entry name" value="Subtilisin-like_FN3"/>
</dbReference>
<accession>A0AAV8SPE2</accession>
<feature type="active site" description="Charge relay system" evidence="8 9">
    <location>
        <position position="527"/>
    </location>
</feature>
<evidence type="ECO:0000256" key="9">
    <source>
        <dbReference type="PROSITE-ProRule" id="PRU01240"/>
    </source>
</evidence>
<dbReference type="InterPro" id="IPR037045">
    <property type="entry name" value="S8pro/Inhibitor_I9_sf"/>
</dbReference>
<dbReference type="CDD" id="cd02120">
    <property type="entry name" value="PA_subtilisin_like"/>
    <property type="match status" value="1"/>
</dbReference>
<dbReference type="PROSITE" id="PS00138">
    <property type="entry name" value="SUBTILASE_SER"/>
    <property type="match status" value="1"/>
</dbReference>
<feature type="domain" description="Inhibitor I9" evidence="13">
    <location>
        <begin position="32"/>
        <end position="109"/>
    </location>
</feature>
<dbReference type="PANTHER" id="PTHR10795">
    <property type="entry name" value="PROPROTEIN CONVERTASE SUBTILISIN/KEXIN"/>
    <property type="match status" value="1"/>
</dbReference>
<reference evidence="15 16" key="1">
    <citation type="submission" date="2021-09" db="EMBL/GenBank/DDBJ databases">
        <title>Genomic insights and catalytic innovation underlie evolution of tropane alkaloids biosynthesis.</title>
        <authorList>
            <person name="Wang Y.-J."/>
            <person name="Tian T."/>
            <person name="Huang J.-P."/>
            <person name="Huang S.-X."/>
        </authorList>
    </citation>
    <scope>NUCLEOTIDE SEQUENCE [LARGE SCALE GENOMIC DNA]</scope>
    <source>
        <strain evidence="15">KIB-2018</strain>
        <tissue evidence="15">Leaf</tissue>
    </source>
</reference>
<dbReference type="EMBL" id="JAIWQS010000009">
    <property type="protein sequence ID" value="KAJ8754152.1"/>
    <property type="molecule type" value="Genomic_DNA"/>
</dbReference>
<keyword evidence="5 11" id="KW-0732">Signal</keyword>
<dbReference type="PROSITE" id="PS51892">
    <property type="entry name" value="SUBTILASE"/>
    <property type="match status" value="1"/>
</dbReference>
<evidence type="ECO:0000259" key="13">
    <source>
        <dbReference type="Pfam" id="PF05922"/>
    </source>
</evidence>
<evidence type="ECO:0000256" key="5">
    <source>
        <dbReference type="ARBA" id="ARBA00022729"/>
    </source>
</evidence>
<dbReference type="PRINTS" id="PR00723">
    <property type="entry name" value="SUBTILISIN"/>
</dbReference>
<comment type="similarity">
    <text evidence="2 9">Belongs to the peptidase S8 family.</text>
</comment>
<proteinExistence type="inferred from homology"/>
<evidence type="ECO:0000256" key="1">
    <source>
        <dbReference type="ARBA" id="ARBA00004613"/>
    </source>
</evidence>